<name>A0A0V0QZL9_PSEPJ</name>
<feature type="domain" description="EGF-like" evidence="6">
    <location>
        <begin position="224"/>
        <end position="253"/>
    </location>
</feature>
<evidence type="ECO:0000256" key="3">
    <source>
        <dbReference type="ARBA" id="ARBA00023157"/>
    </source>
</evidence>
<feature type="domain" description="EGF-like" evidence="6">
    <location>
        <begin position="951"/>
        <end position="987"/>
    </location>
</feature>
<evidence type="ECO:0000256" key="2">
    <source>
        <dbReference type="ARBA" id="ARBA00022737"/>
    </source>
</evidence>
<feature type="transmembrane region" description="Helical" evidence="5">
    <location>
        <begin position="1315"/>
        <end position="1336"/>
    </location>
</feature>
<proteinExistence type="predicted"/>
<dbReference type="NCBIfam" id="TIGR02232">
    <property type="entry name" value="myxo_disulf_rpt"/>
    <property type="match status" value="1"/>
</dbReference>
<accession>A0A0V0QZL9</accession>
<sequence length="1508" mass="169605">MTAADIHADWIVNGGSAATYAWNCFLGTSFGNFDQGDYAQRTYDLSSYPHYRLYFGFEADISGSWNSESLYVREGTNWLRDNSYKYDYTSNYMNEGATHCAGDAYDEGTIDRVGYSLAHTGTTSFIYITSNLDQAKDNESWAINNFWMTVATCHESCASCAISDSFDRCTSCPTNSVFYDVDSDGYGTCLCDFQSGLFAENWACVASCSAGRVKNYVTRTCDLECGDINCSTCTGEVCTACNGGYYLLNGKCTTSCPFYTTVSGSTCVDADFAASTNAIIAYEDWSDTRFTQGRIEYDGWTYSGAYYDNFYKQNSLINYDCNGQTIVLGQTSDLVSDNKPCNNGDGCEFELSFTDLPAHYGFRLKLKALKLDENNGDFQFDAGGYDLGSIDLDKNDGVSSFCGHPDYDDQYHEEDFGYKAHTSSSITLQLDAKYNGYSYYQSVGYREIQFYLYGCNELCASCSGDPTCDTCITSRVNAPSCDTPDTGYWDDGTTTEAFPSCDMQCATCTGNSYTCLTCTNANSLVSDLCHDYDKCYKYVQITAEGFNDGNSLEAIIDGVDQGSTLTSGVEVTVFDEYINKYEVTQYDTGNSQADVDNLISYLDGLPDNTWAMIGLIGNGQLGLNPQVYEQFEDFGYDVNSYIDLYDGFALVGQKNVGGDWRIQKDGYPNTRAHVETCLVDCDATCATCQGGQNKYDCQTCNSPRYLQYNEYSDINECVTTCNDGKYAQSTPSRLCVDCPVQCSLCTSSTSCSSCAYGYYFDTTTSSCVATCPNSYYAEEDGRTCDPCDSDCDTCTGPSSSECVLCSSSPTQLYFHSDNLCYSTCPDGYYGDSGTLNCEACTTGCYTCTDSSTCTECIPGYYLSGSSCLLTCPSGYYDNPDPYNSCDPCDTICNTCDYTAPLECTSCNAGYFLYNNYCYQCNDLTGFVNDPADSTNCIEICGDGLVVSTQFECDDGNTENGDGCSSTCTIEEGYTCEGGNQYQQSICKLDSGLISYSITESDSQDVFYNLKENYSYYFTIKFDSDFFLTRGDSILQYLVVELDGVEADFPMEIYYSTDDNLKFVISLEFDRSYRERTLTIYFSDPEVFSDSQGKTLQNEQVSIQINEYFYYTEEQRQYTNDWTYYLHLGLTVIFIYGLIALINNKFYKIALVLDDLQLIYMLGFLNFRQCINGFMFFDEMKAVMNFWMDYDFGFDTDKVDTALLLCLVPVVLFIIIRLHKHDFYTEKSDSATTTIDEKILHPSFKFRNLWQFMKFEKKGVKYFSFIFMLRKIFNIIVIIVLQGSLTASVFILLTVNIFYWLWIAILFPFKNISDNLRVLTSQICIFIGIGMSFGLRIDNSEDEDSRFDLNQQLINVYTASLVLHILFLFWDTWYYFYYYSSKFCLGGKTYKVKNLREQRKLLGIEPAAVQYLNNNNLQSTRKLQSNIPSIEQIDGFNNNNSYNFSDVDYGLKVSKVNVKPNLKPSVKSVKRQIKQTHNFTISTQQPSSQGSSQKKIQHFVNEQKSTDTE</sequence>
<comment type="caution">
    <text evidence="7">The sequence shown here is derived from an EMBL/GenBank/DDBJ whole genome shotgun (WGS) entry which is preliminary data.</text>
</comment>
<evidence type="ECO:0000313" key="8">
    <source>
        <dbReference type="Proteomes" id="UP000054937"/>
    </source>
</evidence>
<feature type="domain" description="EGF-like" evidence="6">
    <location>
        <begin position="737"/>
        <end position="768"/>
    </location>
</feature>
<keyword evidence="5" id="KW-0472">Membrane</keyword>
<dbReference type="InterPro" id="IPR006212">
    <property type="entry name" value="Furin_repeat"/>
</dbReference>
<dbReference type="InterPro" id="IPR052798">
    <property type="entry name" value="Giardia_VSA"/>
</dbReference>
<feature type="transmembrane region" description="Helical" evidence="5">
    <location>
        <begin position="1200"/>
        <end position="1217"/>
    </location>
</feature>
<keyword evidence="2" id="KW-0677">Repeat</keyword>
<dbReference type="SMART" id="SM00181">
    <property type="entry name" value="EGF"/>
    <property type="match status" value="8"/>
</dbReference>
<dbReference type="SMART" id="SM00261">
    <property type="entry name" value="FU"/>
    <property type="match status" value="8"/>
</dbReference>
<keyword evidence="5" id="KW-0812">Transmembrane</keyword>
<dbReference type="OrthoDB" id="409374at2759"/>
<keyword evidence="3" id="KW-1015">Disulfide bond</keyword>
<feature type="transmembrane region" description="Helical" evidence="5">
    <location>
        <begin position="1356"/>
        <end position="1377"/>
    </location>
</feature>
<evidence type="ECO:0000256" key="5">
    <source>
        <dbReference type="SAM" id="Phobius"/>
    </source>
</evidence>
<feature type="domain" description="EGF-like" evidence="6">
    <location>
        <begin position="839"/>
        <end position="868"/>
    </location>
</feature>
<feature type="compositionally biased region" description="Low complexity" evidence="4">
    <location>
        <begin position="1479"/>
        <end position="1493"/>
    </location>
</feature>
<dbReference type="InterPro" id="IPR000742">
    <property type="entry name" value="EGF"/>
</dbReference>
<evidence type="ECO:0000259" key="6">
    <source>
        <dbReference type="SMART" id="SM00181"/>
    </source>
</evidence>
<evidence type="ECO:0000256" key="4">
    <source>
        <dbReference type="SAM" id="MobiDB-lite"/>
    </source>
</evidence>
<reference evidence="7 8" key="1">
    <citation type="journal article" date="2015" name="Sci. Rep.">
        <title>Genome of the facultative scuticociliatosis pathogen Pseudocohnilembus persalinus provides insight into its virulence through horizontal gene transfer.</title>
        <authorList>
            <person name="Xiong J."/>
            <person name="Wang G."/>
            <person name="Cheng J."/>
            <person name="Tian M."/>
            <person name="Pan X."/>
            <person name="Warren A."/>
            <person name="Jiang C."/>
            <person name="Yuan D."/>
            <person name="Miao W."/>
        </authorList>
    </citation>
    <scope>NUCLEOTIDE SEQUENCE [LARGE SCALE GENOMIC DNA]</scope>
    <source>
        <strain evidence="7">36N120E</strain>
    </source>
</reference>
<dbReference type="EMBL" id="LDAU01000082">
    <property type="protein sequence ID" value="KRX07488.1"/>
    <property type="molecule type" value="Genomic_DNA"/>
</dbReference>
<keyword evidence="1" id="KW-0732">Signal</keyword>
<evidence type="ECO:0000313" key="7">
    <source>
        <dbReference type="EMBL" id="KRX07488.1"/>
    </source>
</evidence>
<dbReference type="PANTHER" id="PTHR23275">
    <property type="entry name" value="CABRIOLET.-RELATED"/>
    <property type="match status" value="1"/>
</dbReference>
<feature type="transmembrane region" description="Helical" evidence="5">
    <location>
        <begin position="1123"/>
        <end position="1145"/>
    </location>
</feature>
<dbReference type="CDD" id="cd00064">
    <property type="entry name" value="FU"/>
    <property type="match status" value="4"/>
</dbReference>
<feature type="domain" description="EGF-like" evidence="6">
    <location>
        <begin position="680"/>
        <end position="718"/>
    </location>
</feature>
<feature type="region of interest" description="Disordered" evidence="4">
    <location>
        <begin position="1478"/>
        <end position="1508"/>
    </location>
</feature>
<protein>
    <submittedName>
        <fullName evidence="7">Insulin-like growth factor binding protein, N-terminal</fullName>
    </submittedName>
</protein>
<feature type="transmembrane region" description="Helical" evidence="5">
    <location>
        <begin position="1261"/>
        <end position="1280"/>
    </location>
</feature>
<feature type="domain" description="EGF-like" evidence="6">
    <location>
        <begin position="786"/>
        <end position="838"/>
    </location>
</feature>
<feature type="transmembrane region" description="Helical" evidence="5">
    <location>
        <begin position="1286"/>
        <end position="1308"/>
    </location>
</feature>
<dbReference type="Proteomes" id="UP000054937">
    <property type="component" value="Unassembled WGS sequence"/>
</dbReference>
<dbReference type="InterPro" id="IPR011936">
    <property type="entry name" value="Myxo_disulph_rpt"/>
</dbReference>
<organism evidence="7 8">
    <name type="scientific">Pseudocohnilembus persalinus</name>
    <name type="common">Ciliate</name>
    <dbReference type="NCBI Taxonomy" id="266149"/>
    <lineage>
        <taxon>Eukaryota</taxon>
        <taxon>Sar</taxon>
        <taxon>Alveolata</taxon>
        <taxon>Ciliophora</taxon>
        <taxon>Intramacronucleata</taxon>
        <taxon>Oligohymenophorea</taxon>
        <taxon>Scuticociliatia</taxon>
        <taxon>Philasterida</taxon>
        <taxon>Pseudocohnilembidae</taxon>
        <taxon>Pseudocohnilembus</taxon>
    </lineage>
</organism>
<keyword evidence="5" id="KW-1133">Transmembrane helix</keyword>
<feature type="transmembrane region" description="Helical" evidence="5">
    <location>
        <begin position="1157"/>
        <end position="1176"/>
    </location>
</feature>
<keyword evidence="8" id="KW-1185">Reference proteome</keyword>
<gene>
    <name evidence="7" type="ORF">PPERSA_11037</name>
</gene>
<dbReference type="PANTHER" id="PTHR23275:SF100">
    <property type="entry name" value="EGF-LIKE DOMAIN-CONTAINING PROTEIN"/>
    <property type="match status" value="1"/>
</dbReference>
<dbReference type="OMA" id="VATCHES"/>
<dbReference type="InParanoid" id="A0A0V0QZL9"/>
<feature type="domain" description="EGF-like" evidence="6">
    <location>
        <begin position="887"/>
        <end position="918"/>
    </location>
</feature>
<dbReference type="InterPro" id="IPR009030">
    <property type="entry name" value="Growth_fac_rcpt_cys_sf"/>
</dbReference>
<feature type="domain" description="EGF-like" evidence="6">
    <location>
        <begin position="500"/>
        <end position="530"/>
    </location>
</feature>
<dbReference type="Gene3D" id="2.10.220.10">
    <property type="entry name" value="Hormone Receptor, Insulin-like Growth Factor Receptor 1, Chain A, domain 2"/>
    <property type="match status" value="5"/>
</dbReference>
<evidence type="ECO:0000256" key="1">
    <source>
        <dbReference type="ARBA" id="ARBA00022729"/>
    </source>
</evidence>
<dbReference type="SUPFAM" id="SSF57184">
    <property type="entry name" value="Growth factor receptor domain"/>
    <property type="match status" value="4"/>
</dbReference>